<sequence>MTPESIPKRRTSVRARKFRGQLLVSIDEETFELSESAEFIFRGINGRRSVQEIGVLLAEKYAIPVDTAVEDVAELLDALARSDILEFPG</sequence>
<evidence type="ECO:0000313" key="1">
    <source>
        <dbReference type="EMBL" id="TQM00542.1"/>
    </source>
</evidence>
<comment type="caution">
    <text evidence="1">The sequence shown here is derived from an EMBL/GenBank/DDBJ whole genome shotgun (WGS) entry which is preliminary data.</text>
</comment>
<protein>
    <submittedName>
        <fullName evidence="1">Pyrroloquinoline quinone biosynthesis protein D</fullName>
    </submittedName>
</protein>
<dbReference type="EMBL" id="VFOZ01000001">
    <property type="protein sequence ID" value="TQM00542.1"/>
    <property type="molecule type" value="Genomic_DNA"/>
</dbReference>
<dbReference type="Gene3D" id="1.10.10.1150">
    <property type="entry name" value="Coenzyme PQQ synthesis protein D (PqqD)"/>
    <property type="match status" value="1"/>
</dbReference>
<organism evidence="1 2">
    <name type="scientific">Actinoallomurus bryophytorum</name>
    <dbReference type="NCBI Taxonomy" id="1490222"/>
    <lineage>
        <taxon>Bacteria</taxon>
        <taxon>Bacillati</taxon>
        <taxon>Actinomycetota</taxon>
        <taxon>Actinomycetes</taxon>
        <taxon>Streptosporangiales</taxon>
        <taxon>Thermomonosporaceae</taxon>
        <taxon>Actinoallomurus</taxon>
    </lineage>
</organism>
<dbReference type="Pfam" id="PF05402">
    <property type="entry name" value="PqqD"/>
    <property type="match status" value="1"/>
</dbReference>
<dbReference type="InterPro" id="IPR041881">
    <property type="entry name" value="PqqD_sf"/>
</dbReference>
<dbReference type="RefSeq" id="WP_185792470.1">
    <property type="nucleotide sequence ID" value="NZ_VFOZ01000001.1"/>
</dbReference>
<gene>
    <name evidence="1" type="ORF">FB559_6257</name>
</gene>
<keyword evidence="2" id="KW-1185">Reference proteome</keyword>
<reference evidence="1 2" key="1">
    <citation type="submission" date="2019-06" db="EMBL/GenBank/DDBJ databases">
        <title>Sequencing the genomes of 1000 actinobacteria strains.</title>
        <authorList>
            <person name="Klenk H.-P."/>
        </authorList>
    </citation>
    <scope>NUCLEOTIDE SEQUENCE [LARGE SCALE GENOMIC DNA]</scope>
    <source>
        <strain evidence="1 2">DSM 102200</strain>
    </source>
</reference>
<accession>A0A543CTV7</accession>
<evidence type="ECO:0000313" key="2">
    <source>
        <dbReference type="Proteomes" id="UP000316096"/>
    </source>
</evidence>
<dbReference type="Proteomes" id="UP000316096">
    <property type="component" value="Unassembled WGS sequence"/>
</dbReference>
<name>A0A543CTV7_9ACTN</name>
<dbReference type="AlphaFoldDB" id="A0A543CTV7"/>
<dbReference type="InterPro" id="IPR008792">
    <property type="entry name" value="PQQD"/>
</dbReference>
<proteinExistence type="predicted"/>